<name>T1PJA6_MUSDO</name>
<dbReference type="Pfam" id="PF26014">
    <property type="entry name" value="SH3_AEBP2_C"/>
    <property type="match status" value="1"/>
</dbReference>
<proteinExistence type="evidence at transcript level"/>
<evidence type="ECO:0000256" key="5">
    <source>
        <dbReference type="ARBA" id="ARBA00022771"/>
    </source>
</evidence>
<dbReference type="PROSITE" id="PS00028">
    <property type="entry name" value="ZINC_FINGER_C2H2_1"/>
    <property type="match status" value="1"/>
</dbReference>
<keyword evidence="5 12" id="KW-0863">Zinc-finger</keyword>
<comment type="subcellular location">
    <subcellularLocation>
        <location evidence="1">Nucleus</location>
    </subcellularLocation>
</comment>
<sequence length="466" mass="52594">MDSSSKSETSSSSEQPVPSPTSTESQTPPATPMNIDSSSNSMEESQNNTSSSQLTQQSEDSSEKSSFDFLNSATSNTATSNASSALATTIDTKLAEISSPELPKCALSPILSQPKTIRFPVLGKNNKRQDGICYWDKCNKKHDSNSKLLDHMQQQHVNSQTGPFSCLWVGCKVYNKESCSRRWLERHVLSHGGSKQFKCIVEGCGLRFGSQLALQKHINNHFTATENKESTNKRTSDPPVPKQLRKNGKKLRYRRQPFSARMFDFFDAGIMEGLQHRLRQISTLTNGCNSITFQGQCIMKRKASSGKTECYIQWSPREIISDEWLPESQEAYLKTVNIKQMKPAEKNKVESLLMTAYKLPYSPTIFENDYALSQQYQRLKNDKDSSTTNNDNGDDDDNDAEGDNGEEEEGDEEDDDDDEEDKDDEDATTTTETISSYQHVLSITNIQMQQRRKHPRKPQNRIIITR</sequence>
<keyword evidence="6" id="KW-0862">Zinc</keyword>
<dbReference type="InterPro" id="IPR013087">
    <property type="entry name" value="Znf_C2H2_type"/>
</dbReference>
<evidence type="ECO:0000256" key="6">
    <source>
        <dbReference type="ARBA" id="ARBA00022833"/>
    </source>
</evidence>
<keyword evidence="8" id="KW-0805">Transcription regulation</keyword>
<dbReference type="SMART" id="SM00355">
    <property type="entry name" value="ZnF_C2H2"/>
    <property type="match status" value="3"/>
</dbReference>
<dbReference type="PANTHER" id="PTHR46541:SF1">
    <property type="entry name" value="ZINC FINGER PROTEIN AEBP2"/>
    <property type="match status" value="1"/>
</dbReference>
<evidence type="ECO:0000256" key="10">
    <source>
        <dbReference type="ARBA" id="ARBA00023242"/>
    </source>
</evidence>
<evidence type="ECO:0000256" key="2">
    <source>
        <dbReference type="ARBA" id="ARBA00022491"/>
    </source>
</evidence>
<evidence type="ECO:0000259" key="14">
    <source>
        <dbReference type="PROSITE" id="PS50157"/>
    </source>
</evidence>
<keyword evidence="4" id="KW-0677">Repeat</keyword>
<keyword evidence="3" id="KW-0479">Metal-binding</keyword>
<protein>
    <recommendedName>
        <fullName evidence="14">C2H2-type domain-containing protein</fullName>
    </recommendedName>
</protein>
<dbReference type="PANTHER" id="PTHR46541">
    <property type="entry name" value="ZINC FINGER PROTEIN AEBP2"/>
    <property type="match status" value="1"/>
</dbReference>
<reference evidence="15" key="1">
    <citation type="submission" date="2012-08" db="EMBL/GenBank/DDBJ databases">
        <title>Transcriptome of adult Musca domestica launches a platform for comparative house fly gene expression and characterization of differential gene expression among resistant and susceptible house flies.</title>
        <authorList>
            <person name="Liu N."/>
            <person name="Zhang L."/>
            <person name="Li M."/>
            <person name="Reid W."/>
        </authorList>
    </citation>
    <scope>NUCLEOTIDE SEQUENCE</scope>
    <source>
        <strain evidence="15">ALHF</strain>
        <tissue evidence="15">Whole body</tissue>
    </source>
</reference>
<dbReference type="InterPro" id="IPR036236">
    <property type="entry name" value="Znf_C2H2_sf"/>
</dbReference>
<keyword evidence="10" id="KW-0539">Nucleus</keyword>
<dbReference type="GO" id="GO:0035098">
    <property type="term" value="C:ESC/E(Z) complex"/>
    <property type="evidence" value="ECO:0007669"/>
    <property type="project" value="TreeGrafter"/>
</dbReference>
<dbReference type="PROSITE" id="PS50157">
    <property type="entry name" value="ZINC_FINGER_C2H2_2"/>
    <property type="match status" value="1"/>
</dbReference>
<keyword evidence="9" id="KW-0804">Transcription</keyword>
<dbReference type="VEuPathDB" id="VectorBase:MDOMA2_017217"/>
<keyword evidence="2" id="KW-0678">Repressor</keyword>
<evidence type="ECO:0000256" key="13">
    <source>
        <dbReference type="SAM" id="MobiDB-lite"/>
    </source>
</evidence>
<evidence type="ECO:0000256" key="3">
    <source>
        <dbReference type="ARBA" id="ARBA00022723"/>
    </source>
</evidence>
<feature type="compositionally biased region" description="Low complexity" evidence="13">
    <location>
        <begin position="1"/>
        <end position="59"/>
    </location>
</feature>
<evidence type="ECO:0000256" key="11">
    <source>
        <dbReference type="ARBA" id="ARBA00037930"/>
    </source>
</evidence>
<dbReference type="VEuPathDB" id="VectorBase:MDOA013103"/>
<comment type="similarity">
    <text evidence="11">Belongs to the AEBP2/jing C2H2-type zinc-finger family.</text>
</comment>
<feature type="compositionally biased region" description="Acidic residues" evidence="13">
    <location>
        <begin position="392"/>
        <end position="427"/>
    </location>
</feature>
<feature type="compositionally biased region" description="Polar residues" evidence="13">
    <location>
        <begin position="434"/>
        <end position="449"/>
    </location>
</feature>
<dbReference type="GO" id="GO:0006357">
    <property type="term" value="P:regulation of transcription by RNA polymerase II"/>
    <property type="evidence" value="ECO:0007669"/>
    <property type="project" value="TreeGrafter"/>
</dbReference>
<dbReference type="InterPro" id="IPR059034">
    <property type="entry name" value="SH3_AEBP2_C"/>
</dbReference>
<dbReference type="SUPFAM" id="SSF57667">
    <property type="entry name" value="beta-beta-alpha zinc fingers"/>
    <property type="match status" value="1"/>
</dbReference>
<feature type="region of interest" description="Disordered" evidence="13">
    <location>
        <begin position="380"/>
        <end position="466"/>
    </location>
</feature>
<evidence type="ECO:0000256" key="1">
    <source>
        <dbReference type="ARBA" id="ARBA00004123"/>
    </source>
</evidence>
<dbReference type="AlphaFoldDB" id="T1PJA6"/>
<accession>T1PJA6</accession>
<dbReference type="EMBL" id="KA648851">
    <property type="protein sequence ID" value="AFP63480.1"/>
    <property type="molecule type" value="mRNA"/>
</dbReference>
<dbReference type="GO" id="GO:0006325">
    <property type="term" value="P:chromatin organization"/>
    <property type="evidence" value="ECO:0007669"/>
    <property type="project" value="UniProtKB-KW"/>
</dbReference>
<dbReference type="InterPro" id="IPR052130">
    <property type="entry name" value="AEBP2/jing_C2H2-ZnF"/>
</dbReference>
<feature type="compositionally biased region" description="Basic and acidic residues" evidence="13">
    <location>
        <begin position="226"/>
        <end position="236"/>
    </location>
</feature>
<feature type="domain" description="C2H2-type" evidence="14">
    <location>
        <begin position="197"/>
        <end position="226"/>
    </location>
</feature>
<evidence type="ECO:0000256" key="12">
    <source>
        <dbReference type="PROSITE-ProRule" id="PRU00042"/>
    </source>
</evidence>
<feature type="region of interest" description="Disordered" evidence="13">
    <location>
        <begin position="223"/>
        <end position="246"/>
    </location>
</feature>
<keyword evidence="7" id="KW-0156">Chromatin regulator</keyword>
<evidence type="ECO:0000313" key="15">
    <source>
        <dbReference type="EMBL" id="AFP63480.1"/>
    </source>
</evidence>
<organism evidence="15">
    <name type="scientific">Musca domestica</name>
    <name type="common">House fly</name>
    <dbReference type="NCBI Taxonomy" id="7370"/>
    <lineage>
        <taxon>Eukaryota</taxon>
        <taxon>Metazoa</taxon>
        <taxon>Ecdysozoa</taxon>
        <taxon>Arthropoda</taxon>
        <taxon>Hexapoda</taxon>
        <taxon>Insecta</taxon>
        <taxon>Pterygota</taxon>
        <taxon>Neoptera</taxon>
        <taxon>Endopterygota</taxon>
        <taxon>Diptera</taxon>
        <taxon>Brachycera</taxon>
        <taxon>Muscomorpha</taxon>
        <taxon>Muscoidea</taxon>
        <taxon>Muscidae</taxon>
        <taxon>Musca</taxon>
    </lineage>
</organism>
<dbReference type="Gene3D" id="3.30.160.60">
    <property type="entry name" value="Classic Zinc Finger"/>
    <property type="match status" value="1"/>
</dbReference>
<feature type="region of interest" description="Disordered" evidence="13">
    <location>
        <begin position="1"/>
        <end position="67"/>
    </location>
</feature>
<evidence type="ECO:0000256" key="7">
    <source>
        <dbReference type="ARBA" id="ARBA00022853"/>
    </source>
</evidence>
<dbReference type="GO" id="GO:0008270">
    <property type="term" value="F:zinc ion binding"/>
    <property type="evidence" value="ECO:0007669"/>
    <property type="project" value="UniProtKB-KW"/>
</dbReference>
<evidence type="ECO:0000256" key="8">
    <source>
        <dbReference type="ARBA" id="ARBA00023015"/>
    </source>
</evidence>
<evidence type="ECO:0000256" key="4">
    <source>
        <dbReference type="ARBA" id="ARBA00022737"/>
    </source>
</evidence>
<feature type="compositionally biased region" description="Basic residues" evidence="13">
    <location>
        <begin position="450"/>
        <end position="459"/>
    </location>
</feature>
<evidence type="ECO:0000256" key="9">
    <source>
        <dbReference type="ARBA" id="ARBA00023163"/>
    </source>
</evidence>